<organism evidence="3 4">
    <name type="scientific">Daldinia eschscholtzii</name>
    <dbReference type="NCBI Taxonomy" id="292717"/>
    <lineage>
        <taxon>Eukaryota</taxon>
        <taxon>Fungi</taxon>
        <taxon>Dikarya</taxon>
        <taxon>Ascomycota</taxon>
        <taxon>Pezizomycotina</taxon>
        <taxon>Sordariomycetes</taxon>
        <taxon>Xylariomycetidae</taxon>
        <taxon>Xylariales</taxon>
        <taxon>Hypoxylaceae</taxon>
        <taxon>Daldinia</taxon>
    </lineage>
</organism>
<feature type="chain" id="PRO_5043758115" evidence="2">
    <location>
        <begin position="23"/>
        <end position="312"/>
    </location>
</feature>
<feature type="region of interest" description="Disordered" evidence="1">
    <location>
        <begin position="149"/>
        <end position="186"/>
    </location>
</feature>
<evidence type="ECO:0000313" key="3">
    <source>
        <dbReference type="EMBL" id="KAK6950740.1"/>
    </source>
</evidence>
<keyword evidence="4" id="KW-1185">Reference proteome</keyword>
<dbReference type="AlphaFoldDB" id="A0AAX6MDL1"/>
<evidence type="ECO:0000256" key="2">
    <source>
        <dbReference type="SAM" id="SignalP"/>
    </source>
</evidence>
<feature type="compositionally biased region" description="Basic and acidic residues" evidence="1">
    <location>
        <begin position="150"/>
        <end position="167"/>
    </location>
</feature>
<dbReference type="EMBL" id="JBANMG010000007">
    <property type="protein sequence ID" value="KAK6950740.1"/>
    <property type="molecule type" value="Genomic_DNA"/>
</dbReference>
<evidence type="ECO:0000256" key="1">
    <source>
        <dbReference type="SAM" id="MobiDB-lite"/>
    </source>
</evidence>
<evidence type="ECO:0000313" key="4">
    <source>
        <dbReference type="Proteomes" id="UP001369815"/>
    </source>
</evidence>
<reference evidence="3 4" key="1">
    <citation type="journal article" date="2024" name="Front Chem Biol">
        <title>Unveiling the potential of Daldinia eschscholtzii MFLUCC 19-0629 through bioactivity and bioinformatics studies for enhanced sustainable agriculture production.</title>
        <authorList>
            <person name="Brooks S."/>
            <person name="Weaver J.A."/>
            <person name="Klomchit A."/>
            <person name="Alharthi S.A."/>
            <person name="Onlamun T."/>
            <person name="Nurani R."/>
            <person name="Vong T.K."/>
            <person name="Alberti F."/>
            <person name="Greco C."/>
        </authorList>
    </citation>
    <scope>NUCLEOTIDE SEQUENCE [LARGE SCALE GENOMIC DNA]</scope>
    <source>
        <strain evidence="3">MFLUCC 19-0629</strain>
    </source>
</reference>
<gene>
    <name evidence="3" type="ORF">Daesc_007265</name>
</gene>
<dbReference type="Proteomes" id="UP001369815">
    <property type="component" value="Unassembled WGS sequence"/>
</dbReference>
<name>A0AAX6MDL1_9PEZI</name>
<feature type="signal peptide" evidence="2">
    <location>
        <begin position="1"/>
        <end position="22"/>
    </location>
</feature>
<feature type="compositionally biased region" description="Basic and acidic residues" evidence="1">
    <location>
        <begin position="295"/>
        <end position="312"/>
    </location>
</feature>
<sequence length="312" mass="35576">MLDPSSTLLWTLLLLVTALCLALLVVGPILTSYTTAYLAAPYEITTFLEAVDSSVQENEGYDGDVAKVQRLEDKLRLNRLLSEIRKSGDDLREELDHLVLAEGCRTLRPSARFLWAGHRRQLEERVRRLDMLRMRFLVVYMSIVAGTAGDRAKQAERTTPKDPEKTALHFQHQMPTRPFLPKGLTDSIKQRPALKKLTMQTTTTTNQHENDETPHQTSHQVSHQTPHRTPQKPPHQMNWMGVVQELQRSPRMHKRHASIEMAMRSTPPATPLGSPVSLTPEMDNGRFRNAIDPIPEDRGDKDKDEDKEEDKI</sequence>
<proteinExistence type="predicted"/>
<feature type="compositionally biased region" description="Polar residues" evidence="1">
    <location>
        <begin position="215"/>
        <end position="224"/>
    </location>
</feature>
<keyword evidence="2" id="KW-0732">Signal</keyword>
<protein>
    <submittedName>
        <fullName evidence="3">Uncharacterized protein</fullName>
    </submittedName>
</protein>
<feature type="region of interest" description="Disordered" evidence="1">
    <location>
        <begin position="199"/>
        <end position="236"/>
    </location>
</feature>
<comment type="caution">
    <text evidence="3">The sequence shown here is derived from an EMBL/GenBank/DDBJ whole genome shotgun (WGS) entry which is preliminary data.</text>
</comment>
<feature type="region of interest" description="Disordered" evidence="1">
    <location>
        <begin position="265"/>
        <end position="312"/>
    </location>
</feature>
<accession>A0AAX6MDL1</accession>